<dbReference type="RefSeq" id="WP_382394480.1">
    <property type="nucleotide sequence ID" value="NZ_JBHTCQ010000002.1"/>
</dbReference>
<organism evidence="3 4">
    <name type="scientific">Georgenia alba</name>
    <dbReference type="NCBI Taxonomy" id="2233858"/>
    <lineage>
        <taxon>Bacteria</taxon>
        <taxon>Bacillati</taxon>
        <taxon>Actinomycetota</taxon>
        <taxon>Actinomycetes</taxon>
        <taxon>Micrococcales</taxon>
        <taxon>Bogoriellaceae</taxon>
        <taxon>Georgenia</taxon>
    </lineage>
</organism>
<feature type="domain" description="Amidohydrolase-related" evidence="2">
    <location>
        <begin position="5"/>
        <end position="304"/>
    </location>
</feature>
<accession>A0ABW2Q955</accession>
<dbReference type="EMBL" id="JBHTCQ010000002">
    <property type="protein sequence ID" value="MFC7405756.1"/>
    <property type="molecule type" value="Genomic_DNA"/>
</dbReference>
<protein>
    <submittedName>
        <fullName evidence="3">Amidohydrolase family protein</fullName>
    </submittedName>
</protein>
<proteinExistence type="predicted"/>
<dbReference type="InterPro" id="IPR032465">
    <property type="entry name" value="ACMSD"/>
</dbReference>
<dbReference type="Proteomes" id="UP001596455">
    <property type="component" value="Unassembled WGS sequence"/>
</dbReference>
<evidence type="ECO:0000313" key="3">
    <source>
        <dbReference type="EMBL" id="MFC7405756.1"/>
    </source>
</evidence>
<gene>
    <name evidence="3" type="ORF">ACFQQL_11600</name>
</gene>
<dbReference type="SUPFAM" id="SSF51556">
    <property type="entry name" value="Metallo-dependent hydrolases"/>
    <property type="match status" value="1"/>
</dbReference>
<keyword evidence="1" id="KW-0456">Lyase</keyword>
<dbReference type="PANTHER" id="PTHR21240:SF28">
    <property type="entry name" value="ISO-OROTATE DECARBOXYLASE (EUROFUNG)"/>
    <property type="match status" value="1"/>
</dbReference>
<reference evidence="4" key="1">
    <citation type="journal article" date="2019" name="Int. J. Syst. Evol. Microbiol.">
        <title>The Global Catalogue of Microorganisms (GCM) 10K type strain sequencing project: providing services to taxonomists for standard genome sequencing and annotation.</title>
        <authorList>
            <consortium name="The Broad Institute Genomics Platform"/>
            <consortium name="The Broad Institute Genome Sequencing Center for Infectious Disease"/>
            <person name="Wu L."/>
            <person name="Ma J."/>
        </authorList>
    </citation>
    <scope>NUCLEOTIDE SEQUENCE [LARGE SCALE GENOMIC DNA]</scope>
    <source>
        <strain evidence="4">JCM 1490</strain>
    </source>
</reference>
<dbReference type="Gene3D" id="3.20.20.140">
    <property type="entry name" value="Metal-dependent hydrolases"/>
    <property type="match status" value="1"/>
</dbReference>
<dbReference type="Pfam" id="PF04909">
    <property type="entry name" value="Amidohydro_2"/>
    <property type="match status" value="1"/>
</dbReference>
<dbReference type="InterPro" id="IPR006680">
    <property type="entry name" value="Amidohydro-rel"/>
</dbReference>
<name>A0ABW2Q955_9MICO</name>
<evidence type="ECO:0000313" key="4">
    <source>
        <dbReference type="Proteomes" id="UP001596455"/>
    </source>
</evidence>
<keyword evidence="4" id="KW-1185">Reference proteome</keyword>
<dbReference type="InterPro" id="IPR032466">
    <property type="entry name" value="Metal_Hydrolase"/>
</dbReference>
<evidence type="ECO:0000256" key="1">
    <source>
        <dbReference type="ARBA" id="ARBA00023239"/>
    </source>
</evidence>
<dbReference type="PANTHER" id="PTHR21240">
    <property type="entry name" value="2-AMINO-3-CARBOXYLMUCONATE-6-SEMIALDEHYDE DECARBOXYLASE"/>
    <property type="match status" value="1"/>
</dbReference>
<evidence type="ECO:0000259" key="2">
    <source>
        <dbReference type="Pfam" id="PF04909"/>
    </source>
</evidence>
<sequence length="312" mass="34652">MPGKIDTHAHYVPPAYRRYLEEEGFFGGQATPRWSSDEALEMMATLGVDTSVLSVARPGFWFGDVERAAAMARQVNEYAADLVRDMPDRFGLFAALPLPDIDSALREVEHAFDELRCDGVVLLANCDGVYLGDPRLEELMAELDRREAVVFVHPNALPADPVPGVPVFVADFLLDTTRAALNMVRHGVLRRHSRLKVILSHGGGLLPYAAHRIASLTPTGESGVVDREGFLEAARSFYFDTALTSSPDSMPSLLAFARPGHVLYGSDWPYAREDNSEYFTEQLDRYCLDDHARRSIERGAAEHLIPRLGHDE</sequence>
<comment type="caution">
    <text evidence="3">The sequence shown here is derived from an EMBL/GenBank/DDBJ whole genome shotgun (WGS) entry which is preliminary data.</text>
</comment>